<dbReference type="EMBL" id="CP010647">
    <property type="protein sequence ID" value="ATG37965.1"/>
    <property type="molecule type" value="Genomic_DNA"/>
</dbReference>
<keyword evidence="2" id="KW-1185">Reference proteome</keyword>
<sequence length="68" mass="7579">MKQFENEVLTFDASSQAGCAKMEDDLRSLGLVGWEVISVVPRDLGARVLMVFMKREVSEDTTLKEEAA</sequence>
<reference evidence="1 2" key="3">
    <citation type="journal article" date="2017" name="Int. J. Syst. Evol. Microbiol.">
        <title>Adaptation of Surface-Associated Bacteria to the Open Ocean: A Genomically Distinct Subpopulation of Phaeobacter gallaeciensis Colonizes Pacific Mesozooplankton.</title>
        <authorList>
            <person name="Freese H.M."/>
            <person name="Methner A."/>
            <person name="Overmann J."/>
        </authorList>
    </citation>
    <scope>NUCLEOTIDE SEQUENCE [LARGE SCALE GENOMIC DNA]</scope>
    <source>
        <strain evidence="1 2">P36</strain>
    </source>
</reference>
<gene>
    <name evidence="1" type="ORF">PhaeoP36_03889</name>
</gene>
<reference evidence="1 2" key="2">
    <citation type="journal article" date="2017" name="Genome Biol. Evol.">
        <title>Trajectories and Drivers of Genome Evolution in Surface-Associated Marine Phaeobacter.</title>
        <authorList>
            <person name="Freese H.M."/>
            <person name="Sikorski J."/>
            <person name="Bunk B."/>
            <person name="Scheuner C."/>
            <person name="Meier-Kolthoff J.P."/>
            <person name="Sproer C."/>
            <person name="Gram L."/>
            <person name="Overmann J."/>
        </authorList>
    </citation>
    <scope>NUCLEOTIDE SEQUENCE [LARGE SCALE GENOMIC DNA]</scope>
    <source>
        <strain evidence="1 2">P36</strain>
    </source>
</reference>
<evidence type="ECO:0000313" key="1">
    <source>
        <dbReference type="EMBL" id="ATG37965.1"/>
    </source>
</evidence>
<evidence type="ECO:0000313" key="2">
    <source>
        <dbReference type="Proteomes" id="UP000218891"/>
    </source>
</evidence>
<accession>A0ABM6PK38</accession>
<reference evidence="1 2" key="1">
    <citation type="journal article" date="2017" name="Front. Microbiol.">
        <title>Phaeobacter piscinae sp. nov., a species of the Roseobacter group and potential aquaculture probiont.</title>
        <authorList>
            <person name="Sonnenschein E.C."/>
            <person name="Phippen C.B.W."/>
            <person name="Nielsen K.F."/>
            <person name="Mateiu R.V."/>
            <person name="Melchiorsen J."/>
            <person name="Gram L."/>
            <person name="Overmann J."/>
            <person name="Freese H.M."/>
        </authorList>
    </citation>
    <scope>NUCLEOTIDE SEQUENCE [LARGE SCALE GENOMIC DNA]</scope>
    <source>
        <strain evidence="1 2">P36</strain>
    </source>
</reference>
<reference evidence="1 2" key="4">
    <citation type="journal article" date="2018" name="Environ. Microbiol. Rep.">
        <title>Phylogenetic distribution of roseobacticides in the Roseobacter group and their effect on microalgae.</title>
        <authorList>
            <person name="Sonnenschein E.C."/>
            <person name="Phippen C.B."/>
            <person name="Bentzon-Tilia M."/>
            <person name="Rasmussen S.A."/>
            <person name="Nielsen K.F."/>
            <person name="Gram L."/>
        </authorList>
    </citation>
    <scope>NUCLEOTIDE SEQUENCE [LARGE SCALE GENOMIC DNA]</scope>
    <source>
        <strain evidence="1 2">P36</strain>
    </source>
</reference>
<dbReference type="Proteomes" id="UP000218891">
    <property type="component" value="Plasmid pP36_d"/>
</dbReference>
<organism evidence="1 2">
    <name type="scientific">Phaeobacter piscinae</name>
    <dbReference type="NCBI Taxonomy" id="1580596"/>
    <lineage>
        <taxon>Bacteria</taxon>
        <taxon>Pseudomonadati</taxon>
        <taxon>Pseudomonadota</taxon>
        <taxon>Alphaproteobacteria</taxon>
        <taxon>Rhodobacterales</taxon>
        <taxon>Roseobacteraceae</taxon>
        <taxon>Phaeobacter</taxon>
    </lineage>
</organism>
<dbReference type="RefSeq" id="WP_065335185.1">
    <property type="nucleotide sequence ID" value="NZ_CP010647.1"/>
</dbReference>
<geneLocation type="plasmid" evidence="1 2">
    <name>pP36_d</name>
</geneLocation>
<proteinExistence type="predicted"/>
<evidence type="ECO:0008006" key="3">
    <source>
        <dbReference type="Google" id="ProtNLM"/>
    </source>
</evidence>
<keyword evidence="1" id="KW-0614">Plasmid</keyword>
<protein>
    <recommendedName>
        <fullName evidence="3">DUF4177 domain-containing protein</fullName>
    </recommendedName>
</protein>
<name>A0ABM6PK38_9RHOB</name>